<name>A0A9N9P950_9GLOM</name>
<comment type="caution">
    <text evidence="1">The sequence shown here is derived from an EMBL/GenBank/DDBJ whole genome shotgun (WGS) entry which is preliminary data.</text>
</comment>
<proteinExistence type="predicted"/>
<dbReference type="Proteomes" id="UP000789759">
    <property type="component" value="Unassembled WGS sequence"/>
</dbReference>
<dbReference type="AlphaFoldDB" id="A0A9N9P950"/>
<feature type="non-terminal residue" evidence="1">
    <location>
        <position position="1"/>
    </location>
</feature>
<evidence type="ECO:0000313" key="2">
    <source>
        <dbReference type="Proteomes" id="UP000789759"/>
    </source>
</evidence>
<organism evidence="1 2">
    <name type="scientific">Cetraspora pellucida</name>
    <dbReference type="NCBI Taxonomy" id="1433469"/>
    <lineage>
        <taxon>Eukaryota</taxon>
        <taxon>Fungi</taxon>
        <taxon>Fungi incertae sedis</taxon>
        <taxon>Mucoromycota</taxon>
        <taxon>Glomeromycotina</taxon>
        <taxon>Glomeromycetes</taxon>
        <taxon>Diversisporales</taxon>
        <taxon>Gigasporaceae</taxon>
        <taxon>Cetraspora</taxon>
    </lineage>
</organism>
<gene>
    <name evidence="1" type="ORF">CPELLU_LOCUS17803</name>
</gene>
<accession>A0A9N9P950</accession>
<evidence type="ECO:0000313" key="1">
    <source>
        <dbReference type="EMBL" id="CAG8802185.1"/>
    </source>
</evidence>
<dbReference type="OrthoDB" id="10497790at2759"/>
<reference evidence="1" key="1">
    <citation type="submission" date="2021-06" db="EMBL/GenBank/DDBJ databases">
        <authorList>
            <person name="Kallberg Y."/>
            <person name="Tangrot J."/>
            <person name="Rosling A."/>
        </authorList>
    </citation>
    <scope>NUCLEOTIDE SEQUENCE</scope>
    <source>
        <strain evidence="1">FL966</strain>
    </source>
</reference>
<protein>
    <submittedName>
        <fullName evidence="1">15154_t:CDS:1</fullName>
    </submittedName>
</protein>
<sequence>LINTNDMCQVVIKVKRKEQKCRMEYTHDGTTSNIIAYLHLVHKIVDDSKLKAKIQRACQTKLLEIIKINVSYKKYQTIKK</sequence>
<keyword evidence="2" id="KW-1185">Reference proteome</keyword>
<dbReference type="EMBL" id="CAJVQA010031829">
    <property type="protein sequence ID" value="CAG8802185.1"/>
    <property type="molecule type" value="Genomic_DNA"/>
</dbReference>